<dbReference type="Proteomes" id="UP000264840">
    <property type="component" value="Unplaced"/>
</dbReference>
<dbReference type="InterPro" id="IPR045058">
    <property type="entry name" value="GIMA/IAN/Toc"/>
</dbReference>
<feature type="domain" description="AIG1-type G" evidence="4">
    <location>
        <begin position="361"/>
        <end position="550"/>
    </location>
</feature>
<proteinExistence type="inferred from homology"/>
<name>A0A3Q2VZ67_HAPBU</name>
<evidence type="ECO:0000256" key="1">
    <source>
        <dbReference type="ARBA" id="ARBA00008535"/>
    </source>
</evidence>
<reference evidence="5" key="2">
    <citation type="submission" date="2025-09" db="UniProtKB">
        <authorList>
            <consortium name="Ensembl"/>
        </authorList>
    </citation>
    <scope>IDENTIFICATION</scope>
</reference>
<dbReference type="RefSeq" id="XP_042069900.1">
    <property type="nucleotide sequence ID" value="XM_042213966.1"/>
</dbReference>
<dbReference type="PANTHER" id="PTHR10903:SF180">
    <property type="entry name" value="GTPASE IMAP FAMILY MEMBER 7-LIKE"/>
    <property type="match status" value="1"/>
</dbReference>
<evidence type="ECO:0000256" key="2">
    <source>
        <dbReference type="ARBA" id="ARBA00022741"/>
    </source>
</evidence>
<keyword evidence="3" id="KW-0342">GTP-binding</keyword>
<dbReference type="RefSeq" id="XP_042069899.1">
    <property type="nucleotide sequence ID" value="XM_042213965.1"/>
</dbReference>
<dbReference type="Pfam" id="PF04548">
    <property type="entry name" value="AIG1"/>
    <property type="match status" value="1"/>
</dbReference>
<sequence>MMTFCASQRSLEQRDRRERLQEHLHHRDSDGPVVMRTQRNRRGRLEHFLYCKHSRLNHLKQEVQRYGLENQYVFSEDIPAYPRPEFHVSRVKHDTERRGLCCIRVDDGFGDPHRQVLVWWSLAVGPEEIQEAETRLLEETHPNRTEEQAARQRSFLWRFASSPAFGEKSRLGSYRFTFPLQEVLTAYSEQFCSGAPPIMRVFKTSLYKQEVQYSVLVHSPANQLLFSRFPLLPDDDPDAVCAYRDGRFIWRPEAMCKTHSYELTHRPDGNHVDAQQLIRRVFYVWDNVAVALHVENRRVLTFDADRLRQNLRFCWPEEVTARNDEEEFDDFEDATNLVKCLWPGWRFPLEEERSLLQRYTVSDIRLVLVGRPGVGKSSTGNAILGRLAFSPGGPSSGTSSCCWQSEWVFGHQVTVAETPGLSETSDDAVKRDISTCVNMLRPHAVLLVTRVGSSTVEDLATMRQVEEFFGMDVSRYTRILCTYANPAAPDIERQRRAAGPELLFKVGYRYHVLNNNPDHWDGQQVYDLVQAVARMVMAKGGEVYSIRNAT</sequence>
<evidence type="ECO:0000259" key="4">
    <source>
        <dbReference type="PROSITE" id="PS51720"/>
    </source>
</evidence>
<protein>
    <submittedName>
        <fullName evidence="5">Uncharacterized LOC102300084</fullName>
    </submittedName>
</protein>
<dbReference type="PANTHER" id="PTHR10903">
    <property type="entry name" value="GTPASE, IMAP FAMILY MEMBER-RELATED"/>
    <property type="match status" value="1"/>
</dbReference>
<evidence type="ECO:0000313" key="6">
    <source>
        <dbReference type="Proteomes" id="UP000264840"/>
    </source>
</evidence>
<organism evidence="5 6">
    <name type="scientific">Haplochromis burtoni</name>
    <name type="common">Burton's mouthbrooder</name>
    <name type="synonym">Chromis burtoni</name>
    <dbReference type="NCBI Taxonomy" id="8153"/>
    <lineage>
        <taxon>Eukaryota</taxon>
        <taxon>Metazoa</taxon>
        <taxon>Chordata</taxon>
        <taxon>Craniata</taxon>
        <taxon>Vertebrata</taxon>
        <taxon>Euteleostomi</taxon>
        <taxon>Actinopterygii</taxon>
        <taxon>Neopterygii</taxon>
        <taxon>Teleostei</taxon>
        <taxon>Neoteleostei</taxon>
        <taxon>Acanthomorphata</taxon>
        <taxon>Ovalentaria</taxon>
        <taxon>Cichlomorphae</taxon>
        <taxon>Cichliformes</taxon>
        <taxon>Cichlidae</taxon>
        <taxon>African cichlids</taxon>
        <taxon>Pseudocrenilabrinae</taxon>
        <taxon>Haplochromini</taxon>
        <taxon>Haplochromis</taxon>
    </lineage>
</organism>
<comment type="similarity">
    <text evidence="1">Belongs to the TRAFAC class TrmE-Era-EngA-EngB-Septin-like GTPase superfamily. AIG1/Toc34/Toc159-like paraseptin GTPase family. IAN subfamily.</text>
</comment>
<dbReference type="GeneTree" id="ENSGT01140000282522"/>
<dbReference type="SUPFAM" id="SSF52540">
    <property type="entry name" value="P-loop containing nucleoside triphosphate hydrolases"/>
    <property type="match status" value="1"/>
</dbReference>
<dbReference type="GeneID" id="102300084"/>
<dbReference type="AlphaFoldDB" id="A0A3Q2VZ67"/>
<dbReference type="STRING" id="8153.ENSHBUP00000017260"/>
<reference evidence="5" key="1">
    <citation type="submission" date="2025-08" db="UniProtKB">
        <authorList>
            <consortium name="Ensembl"/>
        </authorList>
    </citation>
    <scope>IDENTIFICATION</scope>
</reference>
<dbReference type="PROSITE" id="PS51720">
    <property type="entry name" value="G_AIG1"/>
    <property type="match status" value="1"/>
</dbReference>
<evidence type="ECO:0000313" key="5">
    <source>
        <dbReference type="Ensembl" id="ENSHBUP00000017260.1"/>
    </source>
</evidence>
<keyword evidence="6" id="KW-1185">Reference proteome</keyword>
<accession>A0A3Q2VZ67</accession>
<dbReference type="Ensembl" id="ENSHBUT00000025994.1">
    <property type="protein sequence ID" value="ENSHBUP00000017260.1"/>
    <property type="gene ID" value="ENSHBUG00000019282.1"/>
</dbReference>
<dbReference type="InterPro" id="IPR027417">
    <property type="entry name" value="P-loop_NTPase"/>
</dbReference>
<dbReference type="Gene3D" id="3.40.50.300">
    <property type="entry name" value="P-loop containing nucleotide triphosphate hydrolases"/>
    <property type="match status" value="1"/>
</dbReference>
<dbReference type="GO" id="GO:0005525">
    <property type="term" value="F:GTP binding"/>
    <property type="evidence" value="ECO:0007669"/>
    <property type="project" value="UniProtKB-KW"/>
</dbReference>
<dbReference type="InterPro" id="IPR006703">
    <property type="entry name" value="G_AIG1"/>
</dbReference>
<evidence type="ECO:0000256" key="3">
    <source>
        <dbReference type="ARBA" id="ARBA00023134"/>
    </source>
</evidence>
<keyword evidence="2" id="KW-0547">Nucleotide-binding</keyword>